<sequence>MYFDENNASHASAADLEKLISLDKEQIFQAFSRLESDGFGTLKGSGPSAIFTVNGLVKQGRKKYLPFIGD</sequence>
<evidence type="ECO:0000313" key="2">
    <source>
        <dbReference type="Proteomes" id="UP000612680"/>
    </source>
</evidence>
<accession>A0ABX7I5K4</accession>
<name>A0ABX7I5K4_9BACT</name>
<gene>
    <name evidence="1" type="ORF">HWI92_07795</name>
</gene>
<proteinExistence type="predicted"/>
<organism evidence="1 2">
    <name type="scientific">Dyadobacter sandarakinus</name>
    <dbReference type="NCBI Taxonomy" id="2747268"/>
    <lineage>
        <taxon>Bacteria</taxon>
        <taxon>Pseudomonadati</taxon>
        <taxon>Bacteroidota</taxon>
        <taxon>Cytophagia</taxon>
        <taxon>Cytophagales</taxon>
        <taxon>Spirosomataceae</taxon>
        <taxon>Dyadobacter</taxon>
    </lineage>
</organism>
<dbReference type="RefSeq" id="WP_204662422.1">
    <property type="nucleotide sequence ID" value="NZ_CP056775.1"/>
</dbReference>
<protein>
    <submittedName>
        <fullName evidence="1">Uncharacterized protein</fullName>
    </submittedName>
</protein>
<keyword evidence="2" id="KW-1185">Reference proteome</keyword>
<dbReference type="EMBL" id="CP056775">
    <property type="protein sequence ID" value="QRR00817.1"/>
    <property type="molecule type" value="Genomic_DNA"/>
</dbReference>
<evidence type="ECO:0000313" key="1">
    <source>
        <dbReference type="EMBL" id="QRR00817.1"/>
    </source>
</evidence>
<reference evidence="1 2" key="1">
    <citation type="submission" date="2020-06" db="EMBL/GenBank/DDBJ databases">
        <title>Dyadobacter sandarakinus sp. nov., isolated from the soil of the Arctic Yellow River Station.</title>
        <authorList>
            <person name="Zhang Y."/>
            <person name="Peng F."/>
        </authorList>
    </citation>
    <scope>NUCLEOTIDE SEQUENCE [LARGE SCALE GENOMIC DNA]</scope>
    <source>
        <strain evidence="1 2">Q3-56</strain>
    </source>
</reference>
<dbReference type="Proteomes" id="UP000612680">
    <property type="component" value="Chromosome"/>
</dbReference>